<keyword evidence="10 22" id="KW-0547">Nucleotide-binding</keyword>
<evidence type="ECO:0000256" key="16">
    <source>
        <dbReference type="ARBA" id="ARBA00023157"/>
    </source>
</evidence>
<dbReference type="PANTHER" id="PTHR24416">
    <property type="entry name" value="TYROSINE-PROTEIN KINASE RECEPTOR"/>
    <property type="match status" value="1"/>
</dbReference>
<dbReference type="SMART" id="SM00409">
    <property type="entry name" value="IG"/>
    <property type="match status" value="3"/>
</dbReference>
<evidence type="ECO:0000259" key="27">
    <source>
        <dbReference type="PROSITE" id="PS50835"/>
    </source>
</evidence>
<dbReference type="GO" id="GO:0004714">
    <property type="term" value="F:transmembrane receptor protein tyrosine kinase activity"/>
    <property type="evidence" value="ECO:0007669"/>
    <property type="project" value="UniProtKB-EC"/>
</dbReference>
<evidence type="ECO:0000256" key="11">
    <source>
        <dbReference type="ARBA" id="ARBA00022777"/>
    </source>
</evidence>
<feature type="domain" description="Ig-like" evidence="27">
    <location>
        <begin position="28"/>
        <end position="116"/>
    </location>
</feature>
<proteinExistence type="predicted"/>
<dbReference type="GO" id="GO:0046872">
    <property type="term" value="F:metal ion binding"/>
    <property type="evidence" value="ECO:0007669"/>
    <property type="project" value="UniProtKB-KW"/>
</dbReference>
<evidence type="ECO:0000256" key="4">
    <source>
        <dbReference type="ARBA" id="ARBA00022475"/>
    </source>
</evidence>
<dbReference type="PANTHER" id="PTHR24416:SF317">
    <property type="entry name" value="MUSCLE, SKELETAL RECEPTOR TYROSINE-PROTEIN KINASE"/>
    <property type="match status" value="1"/>
</dbReference>
<dbReference type="CDD" id="cd05050">
    <property type="entry name" value="PTKc_Musk"/>
    <property type="match status" value="1"/>
</dbReference>
<dbReference type="Gene3D" id="1.10.2000.10">
    <property type="entry name" value="Frizzled cysteine-rich domain"/>
    <property type="match status" value="1"/>
</dbReference>
<dbReference type="InterPro" id="IPR003598">
    <property type="entry name" value="Ig_sub2"/>
</dbReference>
<evidence type="ECO:0000313" key="28">
    <source>
        <dbReference type="Ensembl" id="ENSECAP00000039967.2"/>
    </source>
</evidence>
<dbReference type="PRINTS" id="PR00109">
    <property type="entry name" value="TYRKINASE"/>
</dbReference>
<evidence type="ECO:0000259" key="26">
    <source>
        <dbReference type="PROSITE" id="PS50011"/>
    </source>
</evidence>
<dbReference type="Bgee" id="ENSECAG00000010228">
    <property type="expression patterns" value="Expressed in triceps brachii and 3 other cell types or tissues"/>
</dbReference>
<dbReference type="PIRSF" id="PIRSF000615">
    <property type="entry name" value="TyrPK_CSF1-R"/>
    <property type="match status" value="1"/>
</dbReference>
<dbReference type="Gene3D" id="2.60.40.10">
    <property type="entry name" value="Immunoglobulins"/>
    <property type="match status" value="3"/>
</dbReference>
<dbReference type="InterPro" id="IPR013098">
    <property type="entry name" value="Ig_I-set"/>
</dbReference>
<feature type="binding site" evidence="22">
    <location>
        <position position="643"/>
    </location>
    <ligand>
        <name>ATP</name>
        <dbReference type="ChEBI" id="CHEBI:30616"/>
    </ligand>
</feature>
<evidence type="ECO:0000256" key="18">
    <source>
        <dbReference type="ARBA" id="ARBA00023180"/>
    </source>
</evidence>
<dbReference type="RefSeq" id="XP_070107414.1">
    <property type="nucleotide sequence ID" value="XM_070251313.1"/>
</dbReference>
<evidence type="ECO:0000313" key="29">
    <source>
        <dbReference type="Proteomes" id="UP000002281"/>
    </source>
</evidence>
<evidence type="ECO:0000256" key="5">
    <source>
        <dbReference type="ARBA" id="ARBA00022553"/>
    </source>
</evidence>
<evidence type="ECO:0000256" key="10">
    <source>
        <dbReference type="ARBA" id="ARBA00022741"/>
    </source>
</evidence>
<dbReference type="InterPro" id="IPR008266">
    <property type="entry name" value="Tyr_kinase_AS"/>
</dbReference>
<dbReference type="InterPro" id="IPR011009">
    <property type="entry name" value="Kinase-like_dom_sf"/>
</dbReference>
<comment type="catalytic activity">
    <reaction evidence="20">
        <text>L-tyrosyl-[protein] + ATP = O-phospho-L-tyrosyl-[protein] + ADP + H(+)</text>
        <dbReference type="Rhea" id="RHEA:10596"/>
        <dbReference type="Rhea" id="RHEA-COMP:10136"/>
        <dbReference type="Rhea" id="RHEA-COMP:20101"/>
        <dbReference type="ChEBI" id="CHEBI:15378"/>
        <dbReference type="ChEBI" id="CHEBI:30616"/>
        <dbReference type="ChEBI" id="CHEBI:46858"/>
        <dbReference type="ChEBI" id="CHEBI:61978"/>
        <dbReference type="ChEBI" id="CHEBI:456216"/>
        <dbReference type="EC" id="2.7.10.1"/>
    </reaction>
</comment>
<evidence type="ECO:0000256" key="22">
    <source>
        <dbReference type="PIRSR" id="PIRSR000615-2"/>
    </source>
</evidence>
<dbReference type="InterPro" id="IPR020635">
    <property type="entry name" value="Tyr_kinase_cat_dom"/>
</dbReference>
<evidence type="ECO:0000256" key="9">
    <source>
        <dbReference type="ARBA" id="ARBA00022737"/>
    </source>
</evidence>
<dbReference type="FunFam" id="3.30.200.20:FF:000159">
    <property type="entry name" value="muscle, skeletal receptor tyrosine-protein kinase"/>
    <property type="match status" value="1"/>
</dbReference>
<evidence type="ECO:0000256" key="19">
    <source>
        <dbReference type="ARBA" id="ARBA00023319"/>
    </source>
</evidence>
<keyword evidence="14 25" id="KW-0472">Membrane</keyword>
<organism evidence="28 29">
    <name type="scientific">Equus caballus</name>
    <name type="common">Horse</name>
    <dbReference type="NCBI Taxonomy" id="9796"/>
    <lineage>
        <taxon>Eukaryota</taxon>
        <taxon>Metazoa</taxon>
        <taxon>Chordata</taxon>
        <taxon>Craniata</taxon>
        <taxon>Vertebrata</taxon>
        <taxon>Euteleostomi</taxon>
        <taxon>Mammalia</taxon>
        <taxon>Eutheria</taxon>
        <taxon>Laurasiatheria</taxon>
        <taxon>Perissodactyla</taxon>
        <taxon>Equidae</taxon>
        <taxon>Equus</taxon>
    </lineage>
</organism>
<evidence type="ECO:0000256" key="14">
    <source>
        <dbReference type="ARBA" id="ARBA00023136"/>
    </source>
</evidence>
<evidence type="ECO:0000256" key="8">
    <source>
        <dbReference type="ARBA" id="ARBA00022729"/>
    </source>
</evidence>
<dbReference type="FunFam" id="1.10.510.10:FF:000176">
    <property type="entry name" value="Muscle, skeletal receptor tyrosine protein kinase"/>
    <property type="match status" value="1"/>
</dbReference>
<dbReference type="AlphaFoldDB" id="A0A3Q2HXM1"/>
<evidence type="ECO:0000256" key="21">
    <source>
        <dbReference type="PIRSR" id="PIRSR000615-1"/>
    </source>
</evidence>
<reference evidence="28 29" key="1">
    <citation type="journal article" date="2009" name="Science">
        <title>Genome sequence, comparative analysis, and population genetics of the domestic horse.</title>
        <authorList>
            <consortium name="Broad Institute Genome Sequencing Platform"/>
            <consortium name="Broad Institute Whole Genome Assembly Team"/>
            <person name="Wade C.M."/>
            <person name="Giulotto E."/>
            <person name="Sigurdsson S."/>
            <person name="Zoli M."/>
            <person name="Gnerre S."/>
            <person name="Imsland F."/>
            <person name="Lear T.L."/>
            <person name="Adelson D.L."/>
            <person name="Bailey E."/>
            <person name="Bellone R.R."/>
            <person name="Bloecker H."/>
            <person name="Distl O."/>
            <person name="Edgar R.C."/>
            <person name="Garber M."/>
            <person name="Leeb T."/>
            <person name="Mauceli E."/>
            <person name="MacLeod J.N."/>
            <person name="Penedo M.C.T."/>
            <person name="Raison J.M."/>
            <person name="Sharpe T."/>
            <person name="Vogel J."/>
            <person name="Andersson L."/>
            <person name="Antczak D.F."/>
            <person name="Biagi T."/>
            <person name="Binns M.M."/>
            <person name="Chowdhary B.P."/>
            <person name="Coleman S.J."/>
            <person name="Della Valle G."/>
            <person name="Fryc S."/>
            <person name="Guerin G."/>
            <person name="Hasegawa T."/>
            <person name="Hill E.W."/>
            <person name="Jurka J."/>
            <person name="Kiialainen A."/>
            <person name="Lindgren G."/>
            <person name="Liu J."/>
            <person name="Magnani E."/>
            <person name="Mickelson J.R."/>
            <person name="Murray J."/>
            <person name="Nergadze S.G."/>
            <person name="Onofrio R."/>
            <person name="Pedroni S."/>
            <person name="Piras M.F."/>
            <person name="Raudsepp T."/>
            <person name="Rocchi M."/>
            <person name="Roeed K.H."/>
            <person name="Ryder O.A."/>
            <person name="Searle S."/>
            <person name="Skow L."/>
            <person name="Swinburne J.E."/>
            <person name="Syvaenen A.C."/>
            <person name="Tozaki T."/>
            <person name="Valberg S.J."/>
            <person name="Vaudin M."/>
            <person name="White J.R."/>
            <person name="Zody M.C."/>
            <person name="Lander E.S."/>
            <person name="Lindblad-Toh K."/>
        </authorList>
    </citation>
    <scope>NUCLEOTIDE SEQUENCE [LARGE SCALE GENOMIC DNA]</scope>
    <source>
        <strain evidence="28 29">Thoroughbred</strain>
    </source>
</reference>
<keyword evidence="12 22" id="KW-0067">ATP-binding</keyword>
<sequence length="783" mass="87644">MRELVNIPLVHILTLVAFSGTEKLPKAPVITTPLETVDALVEEVATFMCAVESYPQPEISWTKNKILIKLFDTRYSIRENGQLLTILSVEDSDDGIYCCIANNGVGGAAESCGALQVKMKPKITRPPINVKITEGLKAVLPCTTMGNPKPSVTWIKGDHALRENARIAVLESGSLRIHNVQKEDAGHYRCVAKNSLGTAYSKLVKLEVEEESELEQDTKVFARILRAPESHNVTFGSFVTLRCTATGIPVPTITWIENGNAVSSGSIQESVKDRVIDSRLQLFITKPGLYTCIATNKHGEKFSTAKAAATISIAEWREYCLAVKELFCAKEWLEMEEKTHRGLYRSGMHLLSVPECNKLPSMHWDPMACTRLPYLAFPPMPSSKPSVDIPDLPSSSSSSFAVSPTYSMTVIISIMSSFAIFVLLTITTLYCCRRRKQWKNKKRESAAVTLTTLPSELLLDRLHPNPMYQRMPLLLNPKLLSLEYPRNNIEYVRDIGEGAFGRVFQARAPGLLPYEPFTMVAVKMLKEEASADMQADFQREAALMAEFDNPNIVKLLGVCAVGKPMCLLFEYMAYGDLNEFLRSMSPHSVCSLSHSDLSTRAQVSSPGPPPLSCAEQLCIARQVAAGMAYLSERKFVHRDLATRNCLVGENMVVKIADFGLSRNIYSADYYKANENDAIPIRWMPPESIFYNRYTTESDVWAYGVVLWEIFSYGLQPYYGMAHEEVIYYVRDGNILSCPENCPLELYNLMRLCWSKLPADRPSFTSIHRILERMCERAEGTVSV</sequence>
<keyword evidence="5" id="KW-0597">Phosphoprotein</keyword>
<dbReference type="CTD" id="4593"/>
<dbReference type="EC" id="2.7.10.1" evidence="2"/>
<feature type="active site" description="Proton acceptor" evidence="21">
    <location>
        <position position="639"/>
    </location>
</feature>
<comment type="subcellular location">
    <subcellularLocation>
        <location evidence="1">Cell membrane</location>
        <topology evidence="1">Single-pass type I membrane protein</topology>
    </subcellularLocation>
</comment>
<dbReference type="PROSITE" id="PS00107">
    <property type="entry name" value="PROTEIN_KINASE_ATP"/>
    <property type="match status" value="1"/>
</dbReference>
<keyword evidence="23" id="KW-0460">Magnesium</keyword>
<evidence type="ECO:0000313" key="30">
    <source>
        <dbReference type="VGNC" id="VGNC:20446"/>
    </source>
</evidence>
<evidence type="ECO:0000256" key="3">
    <source>
        <dbReference type="ARBA" id="ARBA00022473"/>
    </source>
</evidence>
<dbReference type="FunFam" id="2.60.40.10:FF:000409">
    <property type="entry name" value="Muscle, skeletal receptor tyrosine protein kinase"/>
    <property type="match status" value="1"/>
</dbReference>
<gene>
    <name evidence="28 30" type="primary">MUSK</name>
</gene>
<dbReference type="Gene3D" id="1.10.510.10">
    <property type="entry name" value="Transferase(Phosphotransferase) domain 1"/>
    <property type="match status" value="1"/>
</dbReference>
<accession>A0A3Q2HXM1</accession>
<dbReference type="PROSITE" id="PS50835">
    <property type="entry name" value="IG_LIKE"/>
    <property type="match status" value="3"/>
</dbReference>
<evidence type="ECO:0000256" key="15">
    <source>
        <dbReference type="ARBA" id="ARBA00023137"/>
    </source>
</evidence>
<dbReference type="PROSITE" id="PS50011">
    <property type="entry name" value="PROTEIN_KINASE_DOM"/>
    <property type="match status" value="1"/>
</dbReference>
<evidence type="ECO:0000256" key="25">
    <source>
        <dbReference type="SAM" id="Phobius"/>
    </source>
</evidence>
<dbReference type="Gene3D" id="3.30.200.20">
    <property type="entry name" value="Phosphorylase Kinase, domain 1"/>
    <property type="match status" value="1"/>
</dbReference>
<feature type="domain" description="Protein kinase" evidence="26">
    <location>
        <begin position="489"/>
        <end position="770"/>
    </location>
</feature>
<evidence type="ECO:0000256" key="2">
    <source>
        <dbReference type="ARBA" id="ARBA00011902"/>
    </source>
</evidence>
<dbReference type="SMART" id="SM00219">
    <property type="entry name" value="TyrKc"/>
    <property type="match status" value="1"/>
</dbReference>
<keyword evidence="16" id="KW-1015">Disulfide bond</keyword>
<keyword evidence="3" id="KW-0217">Developmental protein</keyword>
<dbReference type="Pfam" id="PF07714">
    <property type="entry name" value="PK_Tyr_Ser-Thr"/>
    <property type="match status" value="1"/>
</dbReference>
<dbReference type="InterPro" id="IPR003599">
    <property type="entry name" value="Ig_sub"/>
</dbReference>
<dbReference type="FunFam" id="2.60.40.10:FF:000322">
    <property type="entry name" value="Muscle, skeletal receptor tyrosine protein kinase"/>
    <property type="match status" value="1"/>
</dbReference>
<dbReference type="InterPro" id="IPR050122">
    <property type="entry name" value="RTK"/>
</dbReference>
<dbReference type="GeneID" id="100058619"/>
<protein>
    <recommendedName>
        <fullName evidence="2">receptor protein-tyrosine kinase</fullName>
        <ecNumber evidence="2">2.7.10.1</ecNumber>
    </recommendedName>
</protein>
<keyword evidence="17" id="KW-0675">Receptor</keyword>
<dbReference type="GeneTree" id="ENSGT00940000158226"/>
<feature type="binding site" evidence="23">
    <location>
        <position position="657"/>
    </location>
    <ligand>
        <name>Mg(2+)</name>
        <dbReference type="ChEBI" id="CHEBI:18420"/>
    </ligand>
</feature>
<reference evidence="28" key="2">
    <citation type="submission" date="2025-08" db="UniProtKB">
        <authorList>
            <consortium name="Ensembl"/>
        </authorList>
    </citation>
    <scope>IDENTIFICATION</scope>
    <source>
        <strain evidence="28">Thoroughbred</strain>
    </source>
</reference>
<reference evidence="28" key="3">
    <citation type="submission" date="2025-09" db="UniProtKB">
        <authorList>
            <consortium name="Ensembl"/>
        </authorList>
    </citation>
    <scope>IDENTIFICATION</scope>
    <source>
        <strain evidence="28">Thoroughbred</strain>
    </source>
</reference>
<evidence type="ECO:0000256" key="12">
    <source>
        <dbReference type="ARBA" id="ARBA00022840"/>
    </source>
</evidence>
<dbReference type="CDD" id="cd20970">
    <property type="entry name" value="IgI_1_MuSK"/>
    <property type="match status" value="1"/>
</dbReference>
<evidence type="ECO:0000256" key="13">
    <source>
        <dbReference type="ARBA" id="ARBA00022989"/>
    </source>
</evidence>
<keyword evidence="11" id="KW-0418">Kinase</keyword>
<dbReference type="InterPro" id="IPR007110">
    <property type="entry name" value="Ig-like_dom"/>
</dbReference>
<dbReference type="FunFam" id="2.60.40.10:FF:000260">
    <property type="entry name" value="Muscle, skeletal receptor tyrosine protein kinase"/>
    <property type="match status" value="1"/>
</dbReference>
<feature type="binding site" evidence="22">
    <location>
        <begin position="570"/>
        <end position="576"/>
    </location>
    <ligand>
        <name>ATP</name>
        <dbReference type="ChEBI" id="CHEBI:30616"/>
    </ligand>
</feature>
<keyword evidence="7 25" id="KW-0812">Transmembrane</keyword>
<evidence type="ECO:0000256" key="7">
    <source>
        <dbReference type="ARBA" id="ARBA00022692"/>
    </source>
</evidence>
<evidence type="ECO:0000256" key="17">
    <source>
        <dbReference type="ARBA" id="ARBA00023170"/>
    </source>
</evidence>
<evidence type="ECO:0000256" key="20">
    <source>
        <dbReference type="ARBA" id="ARBA00051243"/>
    </source>
</evidence>
<feature type="binding site" evidence="22 24">
    <location>
        <position position="523"/>
    </location>
    <ligand>
        <name>ATP</name>
        <dbReference type="ChEBI" id="CHEBI:30616"/>
    </ligand>
</feature>
<dbReference type="Pfam" id="PF07679">
    <property type="entry name" value="I-set"/>
    <property type="match status" value="2"/>
</dbReference>
<dbReference type="InterPro" id="IPR000719">
    <property type="entry name" value="Prot_kinase_dom"/>
</dbReference>
<keyword evidence="23" id="KW-0479">Metal-binding</keyword>
<keyword evidence="4" id="KW-1003">Cell membrane</keyword>
<dbReference type="Pfam" id="PF13927">
    <property type="entry name" value="Ig_3"/>
    <property type="match status" value="1"/>
</dbReference>
<evidence type="ECO:0000256" key="6">
    <source>
        <dbReference type="ARBA" id="ARBA00022679"/>
    </source>
</evidence>
<keyword evidence="6" id="KW-0808">Transferase</keyword>
<dbReference type="GO" id="GO:0005524">
    <property type="term" value="F:ATP binding"/>
    <property type="evidence" value="ECO:0007669"/>
    <property type="project" value="UniProtKB-UniRule"/>
</dbReference>
<dbReference type="SUPFAM" id="SSF48726">
    <property type="entry name" value="Immunoglobulin"/>
    <property type="match status" value="3"/>
</dbReference>
<feature type="domain" description="Ig-like" evidence="27">
    <location>
        <begin position="121"/>
        <end position="205"/>
    </location>
</feature>
<dbReference type="InterPro" id="IPR036179">
    <property type="entry name" value="Ig-like_dom_sf"/>
</dbReference>
<evidence type="ECO:0000256" key="1">
    <source>
        <dbReference type="ARBA" id="ARBA00004251"/>
    </source>
</evidence>
<keyword evidence="8" id="KW-0732">Signal</keyword>
<name>A0A3Q2HXM1_HORSE</name>
<dbReference type="InterPro" id="IPR001245">
    <property type="entry name" value="Ser-Thr/Tyr_kinase_cat_dom"/>
</dbReference>
<dbReference type="InterPro" id="IPR036790">
    <property type="entry name" value="Frizzled_dom_sf"/>
</dbReference>
<evidence type="ECO:0000256" key="24">
    <source>
        <dbReference type="PROSITE-ProRule" id="PRU10141"/>
    </source>
</evidence>
<dbReference type="InterPro" id="IPR013783">
    <property type="entry name" value="Ig-like_fold"/>
</dbReference>
<feature type="domain" description="Ig-like" evidence="27">
    <location>
        <begin position="222"/>
        <end position="312"/>
    </location>
</feature>
<keyword evidence="29" id="KW-1185">Reference proteome</keyword>
<keyword evidence="18" id="KW-0325">Glycoprotein</keyword>
<keyword evidence="15" id="KW-0829">Tyrosine-protein kinase</keyword>
<dbReference type="InterPro" id="IPR017441">
    <property type="entry name" value="Protein_kinase_ATP_BS"/>
</dbReference>
<feature type="transmembrane region" description="Helical" evidence="25">
    <location>
        <begin position="406"/>
        <end position="432"/>
    </location>
</feature>
<dbReference type="SMART" id="SM00408">
    <property type="entry name" value="IGc2"/>
    <property type="match status" value="3"/>
</dbReference>
<feature type="binding site" evidence="22">
    <location>
        <begin position="496"/>
        <end position="503"/>
    </location>
    <ligand>
        <name>ATP</name>
        <dbReference type="ChEBI" id="CHEBI:30616"/>
    </ligand>
</feature>
<feature type="binding site" evidence="23">
    <location>
        <position position="644"/>
    </location>
    <ligand>
        <name>Mg(2+)</name>
        <dbReference type="ChEBI" id="CHEBI:18420"/>
    </ligand>
</feature>
<keyword evidence="9" id="KW-0677">Repeat</keyword>
<keyword evidence="19" id="KW-0393">Immunoglobulin domain</keyword>
<dbReference type="VGNC" id="VGNC:20446">
    <property type="gene designation" value="MUSK"/>
</dbReference>
<dbReference type="PROSITE" id="PS00109">
    <property type="entry name" value="PROTEIN_KINASE_TYR"/>
    <property type="match status" value="1"/>
</dbReference>
<dbReference type="Ensembl" id="ENSECAT00000043813.3">
    <property type="protein sequence ID" value="ENSECAP00000039967.2"/>
    <property type="gene ID" value="ENSECAG00000010228.4"/>
</dbReference>
<dbReference type="Proteomes" id="UP000002281">
    <property type="component" value="Chromosome 25"/>
</dbReference>
<dbReference type="SUPFAM" id="SSF56112">
    <property type="entry name" value="Protein kinase-like (PK-like)"/>
    <property type="match status" value="1"/>
</dbReference>
<evidence type="ECO:0000256" key="23">
    <source>
        <dbReference type="PIRSR" id="PIRSR000615-3"/>
    </source>
</evidence>
<keyword evidence="13 25" id="KW-1133">Transmembrane helix</keyword>
<dbReference type="GO" id="GO:0005886">
    <property type="term" value="C:plasma membrane"/>
    <property type="evidence" value="ECO:0007669"/>
    <property type="project" value="UniProtKB-SubCell"/>
</dbReference>